<dbReference type="HOGENOM" id="CLU_2353677_0_0_6"/>
<evidence type="ECO:0000313" key="2">
    <source>
        <dbReference type="Proteomes" id="UP000014909"/>
    </source>
</evidence>
<evidence type="ECO:0000313" key="1">
    <source>
        <dbReference type="EMBL" id="AGP78973.1"/>
    </source>
</evidence>
<dbReference type="BioCyc" id="AMAC1300253:G12YX-2605-MONOMER"/>
<dbReference type="AlphaFoldDB" id="S5APV0"/>
<evidence type="ECO:0008006" key="3">
    <source>
        <dbReference type="Google" id="ProtNLM"/>
    </source>
</evidence>
<reference evidence="1 2" key="1">
    <citation type="journal article" date="2013" name="Genome Biol. Evol.">
        <title>Genomic Diversity of "Deep Ecotype" Alteromonas macleodii Isolates: Evidence for Pan-Mediterranean Clonal Frames.</title>
        <authorList>
            <person name="Lopez-Perez M."/>
            <person name="Gonzaga A."/>
            <person name="Rodriguez-Valera F."/>
        </authorList>
    </citation>
    <scope>NUCLEOTIDE SEQUENCE [LARGE SCALE GENOMIC DNA]</scope>
    <source>
        <strain evidence="2">'English Channel 615'</strain>
    </source>
</reference>
<accession>S5APV0</accession>
<dbReference type="PATRIC" id="fig|1300253.3.peg.3377"/>
<sequence>MGLFTNFKKSRLEKKFKKNEWVVIQPIPFAQFEQLIVDHVDSGWELKTTMKGWQKIRQSGNANYAKEPVFSPAFGQLTTKVLYMGLNGCLQDYLKS</sequence>
<proteinExistence type="predicted"/>
<gene>
    <name evidence="1" type="ORF">I633_16130</name>
</gene>
<dbReference type="Proteomes" id="UP000014909">
    <property type="component" value="Chromosome"/>
</dbReference>
<protein>
    <recommendedName>
        <fullName evidence="3">DUF4177 domain-containing protein</fullName>
    </recommendedName>
</protein>
<organism evidence="1 2">
    <name type="scientific">Alteromonas mediterranea 615</name>
    <dbReference type="NCBI Taxonomy" id="1300253"/>
    <lineage>
        <taxon>Bacteria</taxon>
        <taxon>Pseudomonadati</taxon>
        <taxon>Pseudomonadota</taxon>
        <taxon>Gammaproteobacteria</taxon>
        <taxon>Alteromonadales</taxon>
        <taxon>Alteromonadaceae</taxon>
        <taxon>Alteromonas/Salinimonas group</taxon>
        <taxon>Alteromonas</taxon>
    </lineage>
</organism>
<name>S5APV0_9ALTE</name>
<dbReference type="KEGG" id="amh:I633_16130"/>
<dbReference type="EMBL" id="CP004846">
    <property type="protein sequence ID" value="AGP78973.1"/>
    <property type="molecule type" value="Genomic_DNA"/>
</dbReference>